<sequence length="161" mass="17643">MTTIRPARPAEYPVIGEIAANAYAEAGNLPADGSYGPVLRDAADRADKAELLVALDGDKPVGTVTVVRPDEPYAEICRPGELEFRMLAVAPQAAGGGVGRRLVEAVFDRARAEERGRVVLCVQDSAEVPRQLYHRLGFQRLPERDWSPKADIRLLAYYLEL</sequence>
<keyword evidence="2" id="KW-0012">Acyltransferase</keyword>
<evidence type="ECO:0000256" key="1">
    <source>
        <dbReference type="ARBA" id="ARBA00022679"/>
    </source>
</evidence>
<reference evidence="5" key="1">
    <citation type="journal article" date="2019" name="Int. J. Syst. Evol. Microbiol.">
        <title>The Global Catalogue of Microorganisms (GCM) 10K type strain sequencing project: providing services to taxonomists for standard genome sequencing and annotation.</title>
        <authorList>
            <consortium name="The Broad Institute Genomics Platform"/>
            <consortium name="The Broad Institute Genome Sequencing Center for Infectious Disease"/>
            <person name="Wu L."/>
            <person name="Ma J."/>
        </authorList>
    </citation>
    <scope>NUCLEOTIDE SEQUENCE [LARGE SCALE GENOMIC DNA]</scope>
    <source>
        <strain evidence="5">JCM 16221</strain>
    </source>
</reference>
<dbReference type="PROSITE" id="PS51186">
    <property type="entry name" value="GNAT"/>
    <property type="match status" value="1"/>
</dbReference>
<dbReference type="SUPFAM" id="SSF55729">
    <property type="entry name" value="Acyl-CoA N-acyltransferases (Nat)"/>
    <property type="match status" value="1"/>
</dbReference>
<feature type="domain" description="N-acetyltransferase" evidence="3">
    <location>
        <begin position="2"/>
        <end position="161"/>
    </location>
</feature>
<dbReference type="InterPro" id="IPR000182">
    <property type="entry name" value="GNAT_dom"/>
</dbReference>
<dbReference type="InterPro" id="IPR050832">
    <property type="entry name" value="Bact_Acetyltransf"/>
</dbReference>
<accession>A0ABP5TB88</accession>
<evidence type="ECO:0000313" key="5">
    <source>
        <dbReference type="Proteomes" id="UP001501218"/>
    </source>
</evidence>
<dbReference type="InterPro" id="IPR016181">
    <property type="entry name" value="Acyl_CoA_acyltransferase"/>
</dbReference>
<dbReference type="EMBL" id="BAAARA010000008">
    <property type="protein sequence ID" value="GAA2347751.1"/>
    <property type="molecule type" value="Genomic_DNA"/>
</dbReference>
<keyword evidence="5" id="KW-1185">Reference proteome</keyword>
<dbReference type="Gene3D" id="3.40.630.30">
    <property type="match status" value="1"/>
</dbReference>
<name>A0ABP5TB88_9PSEU</name>
<organism evidence="4 5">
    <name type="scientific">Saccharopolyspora halophila</name>
    <dbReference type="NCBI Taxonomy" id="405551"/>
    <lineage>
        <taxon>Bacteria</taxon>
        <taxon>Bacillati</taxon>
        <taxon>Actinomycetota</taxon>
        <taxon>Actinomycetes</taxon>
        <taxon>Pseudonocardiales</taxon>
        <taxon>Pseudonocardiaceae</taxon>
        <taxon>Saccharopolyspora</taxon>
    </lineage>
</organism>
<dbReference type="CDD" id="cd04301">
    <property type="entry name" value="NAT_SF"/>
    <property type="match status" value="1"/>
</dbReference>
<dbReference type="RefSeq" id="WP_344130903.1">
    <property type="nucleotide sequence ID" value="NZ_BAAARA010000008.1"/>
</dbReference>
<dbReference type="Pfam" id="PF13508">
    <property type="entry name" value="Acetyltransf_7"/>
    <property type="match status" value="1"/>
</dbReference>
<dbReference type="Proteomes" id="UP001501218">
    <property type="component" value="Unassembled WGS sequence"/>
</dbReference>
<keyword evidence="1" id="KW-0808">Transferase</keyword>
<evidence type="ECO:0000313" key="4">
    <source>
        <dbReference type="EMBL" id="GAA2347751.1"/>
    </source>
</evidence>
<proteinExistence type="predicted"/>
<dbReference type="PANTHER" id="PTHR43877">
    <property type="entry name" value="AMINOALKYLPHOSPHONATE N-ACETYLTRANSFERASE-RELATED-RELATED"/>
    <property type="match status" value="1"/>
</dbReference>
<evidence type="ECO:0000259" key="3">
    <source>
        <dbReference type="PROSITE" id="PS51186"/>
    </source>
</evidence>
<gene>
    <name evidence="4" type="ORF">GCM10009854_26150</name>
</gene>
<protein>
    <submittedName>
        <fullName evidence="4">GNAT family N-acetyltransferase</fullName>
    </submittedName>
</protein>
<dbReference type="PANTHER" id="PTHR43877:SF2">
    <property type="entry name" value="AMINOALKYLPHOSPHONATE N-ACETYLTRANSFERASE-RELATED"/>
    <property type="match status" value="1"/>
</dbReference>
<evidence type="ECO:0000256" key="2">
    <source>
        <dbReference type="ARBA" id="ARBA00023315"/>
    </source>
</evidence>
<comment type="caution">
    <text evidence="4">The sequence shown here is derived from an EMBL/GenBank/DDBJ whole genome shotgun (WGS) entry which is preliminary data.</text>
</comment>